<reference evidence="2" key="2">
    <citation type="submission" date="2020-06" db="EMBL/GenBank/DDBJ databases">
        <title>Helianthus annuus Genome sequencing and assembly Release 2.</title>
        <authorList>
            <person name="Gouzy J."/>
            <person name="Langlade N."/>
            <person name="Munos S."/>
        </authorList>
    </citation>
    <scope>NUCLEOTIDE SEQUENCE</scope>
    <source>
        <tissue evidence="2">Leaves</tissue>
    </source>
</reference>
<accession>A0A9K3IVP2</accession>
<dbReference type="EMBL" id="MNCJ02000321">
    <property type="protein sequence ID" value="KAF5803640.1"/>
    <property type="molecule type" value="Genomic_DNA"/>
</dbReference>
<name>A0A9K3IVP2_HELAN</name>
<feature type="transmembrane region" description="Helical" evidence="1">
    <location>
        <begin position="62"/>
        <end position="81"/>
    </location>
</feature>
<protein>
    <submittedName>
        <fullName evidence="2">Uncharacterized protein</fullName>
    </submittedName>
</protein>
<evidence type="ECO:0000256" key="1">
    <source>
        <dbReference type="SAM" id="Phobius"/>
    </source>
</evidence>
<organism evidence="2 3">
    <name type="scientific">Helianthus annuus</name>
    <name type="common">Common sunflower</name>
    <dbReference type="NCBI Taxonomy" id="4232"/>
    <lineage>
        <taxon>Eukaryota</taxon>
        <taxon>Viridiplantae</taxon>
        <taxon>Streptophyta</taxon>
        <taxon>Embryophyta</taxon>
        <taxon>Tracheophyta</taxon>
        <taxon>Spermatophyta</taxon>
        <taxon>Magnoliopsida</taxon>
        <taxon>eudicotyledons</taxon>
        <taxon>Gunneridae</taxon>
        <taxon>Pentapetalae</taxon>
        <taxon>asterids</taxon>
        <taxon>campanulids</taxon>
        <taxon>Asterales</taxon>
        <taxon>Asteraceae</taxon>
        <taxon>Asteroideae</taxon>
        <taxon>Heliantheae alliance</taxon>
        <taxon>Heliantheae</taxon>
        <taxon>Helianthus</taxon>
    </lineage>
</organism>
<keyword evidence="3" id="KW-1185">Reference proteome</keyword>
<proteinExistence type="predicted"/>
<keyword evidence="1" id="KW-1133">Transmembrane helix</keyword>
<keyword evidence="1" id="KW-0812">Transmembrane</keyword>
<reference evidence="2" key="1">
    <citation type="journal article" date="2017" name="Nature">
        <title>The sunflower genome provides insights into oil metabolism, flowering and Asterid evolution.</title>
        <authorList>
            <person name="Badouin H."/>
            <person name="Gouzy J."/>
            <person name="Grassa C.J."/>
            <person name="Murat F."/>
            <person name="Staton S.E."/>
            <person name="Cottret L."/>
            <person name="Lelandais-Briere C."/>
            <person name="Owens G.L."/>
            <person name="Carrere S."/>
            <person name="Mayjonade B."/>
            <person name="Legrand L."/>
            <person name="Gill N."/>
            <person name="Kane N.C."/>
            <person name="Bowers J.E."/>
            <person name="Hubner S."/>
            <person name="Bellec A."/>
            <person name="Berard A."/>
            <person name="Berges H."/>
            <person name="Blanchet N."/>
            <person name="Boniface M.C."/>
            <person name="Brunel D."/>
            <person name="Catrice O."/>
            <person name="Chaidir N."/>
            <person name="Claudel C."/>
            <person name="Donnadieu C."/>
            <person name="Faraut T."/>
            <person name="Fievet G."/>
            <person name="Helmstetter N."/>
            <person name="King M."/>
            <person name="Knapp S.J."/>
            <person name="Lai Z."/>
            <person name="Le Paslier M.C."/>
            <person name="Lippi Y."/>
            <person name="Lorenzon L."/>
            <person name="Mandel J.R."/>
            <person name="Marage G."/>
            <person name="Marchand G."/>
            <person name="Marquand E."/>
            <person name="Bret-Mestries E."/>
            <person name="Morien E."/>
            <person name="Nambeesan S."/>
            <person name="Nguyen T."/>
            <person name="Pegot-Espagnet P."/>
            <person name="Pouilly N."/>
            <person name="Raftis F."/>
            <person name="Sallet E."/>
            <person name="Schiex T."/>
            <person name="Thomas J."/>
            <person name="Vandecasteele C."/>
            <person name="Vares D."/>
            <person name="Vear F."/>
            <person name="Vautrin S."/>
            <person name="Crespi M."/>
            <person name="Mangin B."/>
            <person name="Burke J.M."/>
            <person name="Salse J."/>
            <person name="Munos S."/>
            <person name="Vincourt P."/>
            <person name="Rieseberg L.H."/>
            <person name="Langlade N.B."/>
        </authorList>
    </citation>
    <scope>NUCLEOTIDE SEQUENCE</scope>
    <source>
        <tissue evidence="2">Leaves</tissue>
    </source>
</reference>
<gene>
    <name evidence="2" type="ORF">HanXRQr2_Chr06g0273801</name>
</gene>
<sequence>MFQLKVSRFWDYHIRFGGGVEPNGGEYYVEYDQLGSIHSLSHLRINKVVSLFQTKIPWNRKFNVAGLISFIVCQYFSFLPFHPCLTR</sequence>
<keyword evidence="1" id="KW-0472">Membrane</keyword>
<evidence type="ECO:0000313" key="3">
    <source>
        <dbReference type="Proteomes" id="UP000215914"/>
    </source>
</evidence>
<evidence type="ECO:0000313" key="2">
    <source>
        <dbReference type="EMBL" id="KAF5803640.1"/>
    </source>
</evidence>
<dbReference type="AlphaFoldDB" id="A0A9K3IVP2"/>
<dbReference type="Proteomes" id="UP000215914">
    <property type="component" value="Unassembled WGS sequence"/>
</dbReference>
<dbReference type="Gramene" id="mRNA:HanXRQr2_Chr06g0273801">
    <property type="protein sequence ID" value="mRNA:HanXRQr2_Chr06g0273801"/>
    <property type="gene ID" value="HanXRQr2_Chr06g0273801"/>
</dbReference>
<comment type="caution">
    <text evidence="2">The sequence shown here is derived from an EMBL/GenBank/DDBJ whole genome shotgun (WGS) entry which is preliminary data.</text>
</comment>